<name>A0A917SA40_9ACTN</name>
<reference evidence="2" key="1">
    <citation type="journal article" date="2014" name="Int. J. Syst. Evol. Microbiol.">
        <title>Complete genome sequence of Corynebacterium casei LMG S-19264T (=DSM 44701T), isolated from a smear-ripened cheese.</title>
        <authorList>
            <consortium name="US DOE Joint Genome Institute (JGI-PGF)"/>
            <person name="Walter F."/>
            <person name="Albersmeier A."/>
            <person name="Kalinowski J."/>
            <person name="Ruckert C."/>
        </authorList>
    </citation>
    <scope>NUCLEOTIDE SEQUENCE</scope>
    <source>
        <strain evidence="2">CGMCC 4.7306</strain>
    </source>
</reference>
<evidence type="ECO:0000313" key="2">
    <source>
        <dbReference type="EMBL" id="GGL64035.1"/>
    </source>
</evidence>
<evidence type="ECO:0000313" key="3">
    <source>
        <dbReference type="Proteomes" id="UP000613840"/>
    </source>
</evidence>
<dbReference type="PANTHER" id="PTHR10859">
    <property type="entry name" value="GLYCOSYL TRANSFERASE"/>
    <property type="match status" value="1"/>
</dbReference>
<dbReference type="Gene3D" id="3.90.550.10">
    <property type="entry name" value="Spore Coat Polysaccharide Biosynthesis Protein SpsA, Chain A"/>
    <property type="match status" value="1"/>
</dbReference>
<dbReference type="InterPro" id="IPR001173">
    <property type="entry name" value="Glyco_trans_2-like"/>
</dbReference>
<dbReference type="Proteomes" id="UP000613840">
    <property type="component" value="Unassembled WGS sequence"/>
</dbReference>
<evidence type="ECO:0000259" key="1">
    <source>
        <dbReference type="Pfam" id="PF00535"/>
    </source>
</evidence>
<proteinExistence type="predicted"/>
<accession>A0A917SA40</accession>
<dbReference type="AlphaFoldDB" id="A0A917SA40"/>
<dbReference type="Pfam" id="PF00535">
    <property type="entry name" value="Glycos_transf_2"/>
    <property type="match status" value="1"/>
</dbReference>
<dbReference type="EMBL" id="BMMZ01000005">
    <property type="protein sequence ID" value="GGL64035.1"/>
    <property type="molecule type" value="Genomic_DNA"/>
</dbReference>
<protein>
    <recommendedName>
        <fullName evidence="1">Glycosyltransferase 2-like domain-containing protein</fullName>
    </recommendedName>
</protein>
<dbReference type="InterPro" id="IPR029044">
    <property type="entry name" value="Nucleotide-diphossugar_trans"/>
</dbReference>
<feature type="domain" description="Glycosyltransferase 2-like" evidence="1">
    <location>
        <begin position="40"/>
        <end position="168"/>
    </location>
</feature>
<comment type="caution">
    <text evidence="2">The sequence shown here is derived from an EMBL/GenBank/DDBJ whole genome shotgun (WGS) entry which is preliminary data.</text>
</comment>
<reference evidence="2" key="2">
    <citation type="submission" date="2020-09" db="EMBL/GenBank/DDBJ databases">
        <authorList>
            <person name="Sun Q."/>
            <person name="Zhou Y."/>
        </authorList>
    </citation>
    <scope>NUCLEOTIDE SEQUENCE</scope>
    <source>
        <strain evidence="2">CGMCC 4.7306</strain>
    </source>
</reference>
<dbReference type="GO" id="GO:0006487">
    <property type="term" value="P:protein N-linked glycosylation"/>
    <property type="evidence" value="ECO:0007669"/>
    <property type="project" value="TreeGrafter"/>
</dbReference>
<sequence length="329" mass="35611">MVLLSWIDLVVADLKDAEDHSALPHEACQSPEELIMSLEIVIPAHNEEHRIAQTLHAYSNELLQSDLTITVALDDCTDATAEIVDSYATDDDRIRAKEYPRLGKGGVLSEAFRSTDADMVAFVDADCATPPSEIEVLTSTLAQTGADIAIASRWHPTSVLPRPRPLGRRIASRGFATAVRTMFSLPYADTQCGAKVLTRGAAGRVMPLMSSRDFVFDVDLLLVARALDLQVAEVPTVWIDREGSRVRVVHDSMRMAASLGRLWLHHQVVPVKMPARPAMEIAQPAFGRATVSRIPAVVHADIPARVGVGVDVGVEVDDVLGEGGLSRAS</sequence>
<organism evidence="2 3">
    <name type="scientific">Microlunatus endophyticus</name>
    <dbReference type="NCBI Taxonomy" id="1716077"/>
    <lineage>
        <taxon>Bacteria</taxon>
        <taxon>Bacillati</taxon>
        <taxon>Actinomycetota</taxon>
        <taxon>Actinomycetes</taxon>
        <taxon>Propionibacteriales</taxon>
        <taxon>Propionibacteriaceae</taxon>
        <taxon>Microlunatus</taxon>
    </lineage>
</organism>
<dbReference type="PANTHER" id="PTHR10859:SF91">
    <property type="entry name" value="DOLICHYL-PHOSPHATE BETA-GLUCOSYLTRANSFERASE"/>
    <property type="match status" value="1"/>
</dbReference>
<keyword evidence="3" id="KW-1185">Reference proteome</keyword>
<dbReference type="SUPFAM" id="SSF53448">
    <property type="entry name" value="Nucleotide-diphospho-sugar transferases"/>
    <property type="match status" value="1"/>
</dbReference>
<gene>
    <name evidence="2" type="ORF">GCM10011575_23090</name>
</gene>